<dbReference type="PROSITE" id="PS01149">
    <property type="entry name" value="PSI_RSU"/>
    <property type="match status" value="1"/>
</dbReference>
<dbReference type="Pfam" id="PF00849">
    <property type="entry name" value="PseudoU_synth_2"/>
    <property type="match status" value="1"/>
</dbReference>
<evidence type="ECO:0000256" key="2">
    <source>
        <dbReference type="ARBA" id="ARBA00022552"/>
    </source>
</evidence>
<dbReference type="InterPro" id="IPR020094">
    <property type="entry name" value="TruA/RsuA/RluB/E/F_N"/>
</dbReference>
<dbReference type="Pfam" id="PF01479">
    <property type="entry name" value="S4"/>
    <property type="match status" value="1"/>
</dbReference>
<evidence type="ECO:0000256" key="9">
    <source>
        <dbReference type="SAM" id="MobiDB-lite"/>
    </source>
</evidence>
<evidence type="ECO:0000259" key="10">
    <source>
        <dbReference type="SMART" id="SM00363"/>
    </source>
</evidence>
<dbReference type="RefSeq" id="WP_091332505.1">
    <property type="nucleotide sequence ID" value="NZ_FNOW01000008.1"/>
</dbReference>
<dbReference type="GO" id="GO:0003723">
    <property type="term" value="F:RNA binding"/>
    <property type="evidence" value="ECO:0007669"/>
    <property type="project" value="UniProtKB-KW"/>
</dbReference>
<comment type="function">
    <text evidence="6">Responsible for synthesis of pseudouridine from uracil-2605 in 23S ribosomal RNA.</text>
</comment>
<dbReference type="CDD" id="cd00165">
    <property type="entry name" value="S4"/>
    <property type="match status" value="1"/>
</dbReference>
<protein>
    <recommendedName>
        <fullName evidence="8">Pseudouridine synthase</fullName>
        <ecNumber evidence="8">5.4.99.-</ecNumber>
    </recommendedName>
</protein>
<dbReference type="FunFam" id="3.30.70.580:FF:000009">
    <property type="entry name" value="Pseudouridine synthase"/>
    <property type="match status" value="1"/>
</dbReference>
<proteinExistence type="inferred from homology"/>
<dbReference type="GO" id="GO:0005829">
    <property type="term" value="C:cytosol"/>
    <property type="evidence" value="ECO:0007669"/>
    <property type="project" value="UniProtKB-ARBA"/>
</dbReference>
<dbReference type="GO" id="GO:0160139">
    <property type="term" value="F:23S rRNA pseudouridine(2605) synthase activity"/>
    <property type="evidence" value="ECO:0007669"/>
    <property type="project" value="UniProtKB-EC"/>
</dbReference>
<dbReference type="FunFam" id="3.10.290.10:FF:000003">
    <property type="entry name" value="Pseudouridine synthase"/>
    <property type="match status" value="1"/>
</dbReference>
<dbReference type="InterPro" id="IPR000748">
    <property type="entry name" value="PsdUridine_synth_RsuA/RluB/E/F"/>
</dbReference>
<feature type="domain" description="RNA-binding S4" evidence="10">
    <location>
        <begin position="18"/>
        <end position="76"/>
    </location>
</feature>
<evidence type="ECO:0000256" key="4">
    <source>
        <dbReference type="ARBA" id="ARBA00023235"/>
    </source>
</evidence>
<gene>
    <name evidence="11" type="ORF">SAMN05421644_10857</name>
</gene>
<dbReference type="STRING" id="61595.SAMN05421644_10857"/>
<dbReference type="OrthoDB" id="9807213at2"/>
<dbReference type="InterPro" id="IPR050343">
    <property type="entry name" value="RsuA_PseudoU_synthase"/>
</dbReference>
<dbReference type="EC" id="5.4.99.-" evidence="8"/>
<evidence type="ECO:0000313" key="11">
    <source>
        <dbReference type="EMBL" id="SDX63839.1"/>
    </source>
</evidence>
<dbReference type="InterPro" id="IPR020103">
    <property type="entry name" value="PsdUridine_synth_cat_dom_sf"/>
</dbReference>
<feature type="region of interest" description="Disordered" evidence="9">
    <location>
        <begin position="269"/>
        <end position="300"/>
    </location>
</feature>
<dbReference type="FunFam" id="3.30.70.1560:FF:000001">
    <property type="entry name" value="Pseudouridine synthase"/>
    <property type="match status" value="1"/>
</dbReference>
<evidence type="ECO:0000256" key="5">
    <source>
        <dbReference type="ARBA" id="ARBA00036944"/>
    </source>
</evidence>
<keyword evidence="3 7" id="KW-0694">RNA-binding</keyword>
<keyword evidence="4 8" id="KW-0413">Isomerase</keyword>
<dbReference type="SUPFAM" id="SSF55120">
    <property type="entry name" value="Pseudouridine synthase"/>
    <property type="match status" value="1"/>
</dbReference>
<dbReference type="InterPro" id="IPR036986">
    <property type="entry name" value="S4_RNA-bd_sf"/>
</dbReference>
<reference evidence="12" key="1">
    <citation type="submission" date="2016-10" db="EMBL/GenBank/DDBJ databases">
        <authorList>
            <person name="Varghese N."/>
            <person name="Submissions S."/>
        </authorList>
    </citation>
    <scope>NUCLEOTIDE SEQUENCE [LARGE SCALE GENOMIC DNA]</scope>
    <source>
        <strain evidence="12">DSM 173</strain>
    </source>
</reference>
<dbReference type="InterPro" id="IPR006145">
    <property type="entry name" value="PsdUridine_synth_RsuA/RluA"/>
</dbReference>
<sequence>MKHDRPPPRQLGLNTAPIRLQKLLAEAGLGSRRQIEGWISEGRVRVNGQLAKLGDQATHADRIRIDGREVTLKPKRDSESQIIVYHKPEGEIVTRRDPEERQTVFRRLPRPKQGRWIAVGRLDINTSGLILFTTDGELANRLMHPSREVEREYAVRILGGVTPEALEHLTTGIELEDGPAKFDRVTDQGGSGANHWYHVVLHEGRNREVRRLWEAAGCTVSRLIRIRYGSVELGRRLFPGNWRPLTETERAELMALAGLRVLERPRLRRAASAAKPAVRRPQPDGETPSHAGPKWGRRPR</sequence>
<dbReference type="EMBL" id="FNOW01000008">
    <property type="protein sequence ID" value="SDX63839.1"/>
    <property type="molecule type" value="Genomic_DNA"/>
</dbReference>
<organism evidence="11 12">
    <name type="scientific">Allochromatium warmingii</name>
    <name type="common">Chromatium warmingii</name>
    <dbReference type="NCBI Taxonomy" id="61595"/>
    <lineage>
        <taxon>Bacteria</taxon>
        <taxon>Pseudomonadati</taxon>
        <taxon>Pseudomonadota</taxon>
        <taxon>Gammaproteobacteria</taxon>
        <taxon>Chromatiales</taxon>
        <taxon>Chromatiaceae</taxon>
        <taxon>Allochromatium</taxon>
    </lineage>
</organism>
<dbReference type="Gene3D" id="3.30.70.1560">
    <property type="entry name" value="Alpha-L RNA-binding motif"/>
    <property type="match status" value="1"/>
</dbReference>
<dbReference type="InterPro" id="IPR018496">
    <property type="entry name" value="PsdUridine_synth_RsuA/RluB_CS"/>
</dbReference>
<dbReference type="InterPro" id="IPR002942">
    <property type="entry name" value="S4_RNA-bd"/>
</dbReference>
<dbReference type="Gene3D" id="3.10.290.10">
    <property type="entry name" value="RNA-binding S4 domain"/>
    <property type="match status" value="1"/>
</dbReference>
<name>A0A1H3DDT6_ALLWA</name>
<dbReference type="SUPFAM" id="SSF55174">
    <property type="entry name" value="Alpha-L RNA-binding motif"/>
    <property type="match status" value="1"/>
</dbReference>
<dbReference type="PROSITE" id="PS50889">
    <property type="entry name" value="S4"/>
    <property type="match status" value="1"/>
</dbReference>
<dbReference type="PANTHER" id="PTHR47683">
    <property type="entry name" value="PSEUDOURIDINE SYNTHASE FAMILY PROTEIN-RELATED"/>
    <property type="match status" value="1"/>
</dbReference>
<dbReference type="SMART" id="SM00363">
    <property type="entry name" value="S4"/>
    <property type="match status" value="1"/>
</dbReference>
<dbReference type="Gene3D" id="3.30.70.580">
    <property type="entry name" value="Pseudouridine synthase I, catalytic domain, N-terminal subdomain"/>
    <property type="match status" value="1"/>
</dbReference>
<evidence type="ECO:0000256" key="6">
    <source>
        <dbReference type="ARBA" id="ARBA00037383"/>
    </source>
</evidence>
<dbReference type="NCBIfam" id="NF007976">
    <property type="entry name" value="PRK10700.1"/>
    <property type="match status" value="1"/>
</dbReference>
<dbReference type="NCBIfam" id="TIGR00093">
    <property type="entry name" value="pseudouridine synthase"/>
    <property type="match status" value="1"/>
</dbReference>
<dbReference type="AlphaFoldDB" id="A0A1H3DDT6"/>
<evidence type="ECO:0000256" key="8">
    <source>
        <dbReference type="RuleBase" id="RU003887"/>
    </source>
</evidence>
<dbReference type="Proteomes" id="UP000198672">
    <property type="component" value="Unassembled WGS sequence"/>
</dbReference>
<keyword evidence="2" id="KW-0698">rRNA processing</keyword>
<evidence type="ECO:0000256" key="1">
    <source>
        <dbReference type="ARBA" id="ARBA00008348"/>
    </source>
</evidence>
<keyword evidence="12" id="KW-1185">Reference proteome</keyword>
<accession>A0A1H3DDT6</accession>
<dbReference type="PANTHER" id="PTHR47683:SF3">
    <property type="entry name" value="RIBOSOMAL LARGE SUBUNIT PSEUDOURIDINE SYNTHASE B"/>
    <property type="match status" value="1"/>
</dbReference>
<comment type="catalytic activity">
    <reaction evidence="5">
        <text>uridine(2605) in 23S rRNA = pseudouridine(2605) in 23S rRNA</text>
        <dbReference type="Rhea" id="RHEA:42520"/>
        <dbReference type="Rhea" id="RHEA-COMP:10095"/>
        <dbReference type="Rhea" id="RHEA-COMP:10096"/>
        <dbReference type="ChEBI" id="CHEBI:65314"/>
        <dbReference type="ChEBI" id="CHEBI:65315"/>
        <dbReference type="EC" id="5.4.99.22"/>
    </reaction>
</comment>
<dbReference type="InterPro" id="IPR042092">
    <property type="entry name" value="PsdUridine_s_RsuA/RluB/E/F_cat"/>
</dbReference>
<evidence type="ECO:0000313" key="12">
    <source>
        <dbReference type="Proteomes" id="UP000198672"/>
    </source>
</evidence>
<dbReference type="GO" id="GO:0000455">
    <property type="term" value="P:enzyme-directed rRNA pseudouridine synthesis"/>
    <property type="evidence" value="ECO:0007669"/>
    <property type="project" value="UniProtKB-ARBA"/>
</dbReference>
<comment type="similarity">
    <text evidence="1 8">Belongs to the pseudouridine synthase RsuA family.</text>
</comment>
<dbReference type="CDD" id="cd02556">
    <property type="entry name" value="PseudoU_synth_RluB"/>
    <property type="match status" value="1"/>
</dbReference>
<evidence type="ECO:0000256" key="3">
    <source>
        <dbReference type="ARBA" id="ARBA00022884"/>
    </source>
</evidence>
<evidence type="ECO:0000256" key="7">
    <source>
        <dbReference type="PROSITE-ProRule" id="PRU00182"/>
    </source>
</evidence>